<comment type="caution">
    <text evidence="2">The sequence shown here is derived from an EMBL/GenBank/DDBJ whole genome shotgun (WGS) entry which is preliminary data.</text>
</comment>
<feature type="region of interest" description="Disordered" evidence="1">
    <location>
        <begin position="157"/>
        <end position="179"/>
    </location>
</feature>
<evidence type="ECO:0000256" key="1">
    <source>
        <dbReference type="SAM" id="MobiDB-lite"/>
    </source>
</evidence>
<sequence>MSDIEYGDEEDEYLDDEWYDNPDDYVMTDGCPLDTMADPVFFFEPAHDEDASDYEYESDHYYDGDDDDNIALTKKRHPNLHGTAITKTLSAGNHAQSKSLSSIPQLPIIKQSTAPVLYAHVDPGLTATPQPRYFYEPGKGEVVAFLKNWRELFDQARPTRANSTKRKEKLTTSRTASERALRAATTGFLGFNTGITVDDESSGTPSREQIAAAAAEHGFQPSLEKLGPLEIRPTSPPSQSLAHVPLPPTSLEPAPEQPTHDEGLPTQTSPSPPTSPNTAKVRGINTSPSAKNVDTENQEVRVRSRKRRADELDAGDGQNNSKQEERPARRQKSSRRTSVNKEHSTPVRRSTRNKNKK</sequence>
<keyword evidence="3" id="KW-1185">Reference proteome</keyword>
<feature type="region of interest" description="Disordered" evidence="1">
    <location>
        <begin position="191"/>
        <end position="357"/>
    </location>
</feature>
<reference evidence="2 3" key="1">
    <citation type="journal article" date="2016" name="Genome Biol. Evol.">
        <title>Divergent and convergent evolution of fungal pathogenicity.</title>
        <authorList>
            <person name="Shang Y."/>
            <person name="Xiao G."/>
            <person name="Zheng P."/>
            <person name="Cen K."/>
            <person name="Zhan S."/>
            <person name="Wang C."/>
        </authorList>
    </citation>
    <scope>NUCLEOTIDE SEQUENCE [LARGE SCALE GENOMIC DNA]</scope>
    <source>
        <strain evidence="2 3">ARSEF 7405</strain>
    </source>
</reference>
<dbReference type="EMBL" id="AZGZ01000001">
    <property type="protein sequence ID" value="KZZ98146.1"/>
    <property type="molecule type" value="Genomic_DNA"/>
</dbReference>
<dbReference type="OrthoDB" id="5372734at2759"/>
<name>A0A168DV43_9EURO</name>
<accession>A0A168DV43</accession>
<evidence type="ECO:0000313" key="3">
    <source>
        <dbReference type="Proteomes" id="UP000242877"/>
    </source>
</evidence>
<gene>
    <name evidence="2" type="ORF">AAP_00407</name>
</gene>
<organism evidence="2 3">
    <name type="scientific">Ascosphaera apis ARSEF 7405</name>
    <dbReference type="NCBI Taxonomy" id="392613"/>
    <lineage>
        <taxon>Eukaryota</taxon>
        <taxon>Fungi</taxon>
        <taxon>Dikarya</taxon>
        <taxon>Ascomycota</taxon>
        <taxon>Pezizomycotina</taxon>
        <taxon>Eurotiomycetes</taxon>
        <taxon>Eurotiomycetidae</taxon>
        <taxon>Onygenales</taxon>
        <taxon>Ascosphaeraceae</taxon>
        <taxon>Ascosphaera</taxon>
    </lineage>
</organism>
<dbReference type="VEuPathDB" id="FungiDB:AAP_00407"/>
<proteinExistence type="predicted"/>
<dbReference type="Proteomes" id="UP000242877">
    <property type="component" value="Unassembled WGS sequence"/>
</dbReference>
<evidence type="ECO:0000313" key="2">
    <source>
        <dbReference type="EMBL" id="KZZ98146.1"/>
    </source>
</evidence>
<dbReference type="AlphaFoldDB" id="A0A168DV43"/>
<protein>
    <submittedName>
        <fullName evidence="2">Uncharacterized protein</fullName>
    </submittedName>
</protein>